<keyword evidence="6" id="KW-1185">Reference proteome</keyword>
<comment type="similarity">
    <text evidence="1">Belongs to the GTP cyclohydrolase I type 2/NIF3 family.</text>
</comment>
<dbReference type="GO" id="GO:0005737">
    <property type="term" value="C:cytoplasm"/>
    <property type="evidence" value="ECO:0007669"/>
    <property type="project" value="TreeGrafter"/>
</dbReference>
<reference evidence="5 6" key="1">
    <citation type="journal article" date="2023" name="bioRxiv">
        <title>An intranuclear bacterial parasite of deep-sea mussels expresses apoptosis inhibitors acquired from its host.</title>
        <authorList>
            <person name="Gonzalez Porras M.A."/>
            <person name="Assie A."/>
            <person name="Tietjen M."/>
            <person name="Violette M."/>
            <person name="Kleiner M."/>
            <person name="Gruber-Vodicka H."/>
            <person name="Dubilier N."/>
            <person name="Leisch N."/>
        </authorList>
    </citation>
    <scope>NUCLEOTIDE SEQUENCE [LARGE SCALE GENOMIC DNA]</scope>
    <source>
        <strain evidence="5">IAP13</strain>
    </source>
</reference>
<comment type="caution">
    <text evidence="5">The sequence shown here is derived from an EMBL/GenBank/DDBJ whole genome shotgun (WGS) entry which is preliminary data.</text>
</comment>
<evidence type="ECO:0000313" key="5">
    <source>
        <dbReference type="EMBL" id="MDP0590222.1"/>
    </source>
</evidence>
<evidence type="ECO:0000256" key="1">
    <source>
        <dbReference type="ARBA" id="ARBA00006964"/>
    </source>
</evidence>
<dbReference type="GO" id="GO:0046872">
    <property type="term" value="F:metal ion binding"/>
    <property type="evidence" value="ECO:0007669"/>
    <property type="project" value="UniProtKB-KW"/>
</dbReference>
<dbReference type="NCBIfam" id="TIGR00486">
    <property type="entry name" value="YbgI_SA1388"/>
    <property type="match status" value="1"/>
</dbReference>
<dbReference type="PANTHER" id="PTHR13799:SF14">
    <property type="entry name" value="GTP CYCLOHYDROLASE 1 TYPE 2 HOMOLOG"/>
    <property type="match status" value="1"/>
</dbReference>
<name>A0AA90NP42_9GAMM</name>
<dbReference type="EMBL" id="JASXSV010000035">
    <property type="protein sequence ID" value="MDP0590222.1"/>
    <property type="molecule type" value="Genomic_DNA"/>
</dbReference>
<protein>
    <recommendedName>
        <fullName evidence="2">GTP cyclohydrolase 1 type 2 homolog</fullName>
    </recommendedName>
</protein>
<sequence length="264" mass="28393">MALELQSVGGTMGIALKELVACLDEELQPQLFKDYCPNGLQVEGKDSVGKIITGVTACQALIDKAIELNADALLVHHGYFWKGDDAVLTGMGRRRIESLLKNGISLIAYHLPLDGHPELGNNAQLAKRMGWSVKGGMGSGQARPVGNWGEPDQVMSVGDMASRLEQSLSRKPLVISGGSHDVKTLAWCTGAAQNMIKNAVELGVDAFVSGEISESTVHFARENGIHYFSAGHHATERYGVQALAVFLEKKCGIEHEFIDIDSPV</sequence>
<proteinExistence type="inferred from homology"/>
<accession>A0AA90NP42</accession>
<evidence type="ECO:0000256" key="4">
    <source>
        <dbReference type="PIRSR" id="PIRSR602678-1"/>
    </source>
</evidence>
<evidence type="ECO:0000256" key="3">
    <source>
        <dbReference type="ARBA" id="ARBA00022723"/>
    </source>
</evidence>
<keyword evidence="3 4" id="KW-0479">Metal-binding</keyword>
<feature type="binding site" evidence="4">
    <location>
        <position position="76"/>
    </location>
    <ligand>
        <name>a divalent metal cation</name>
        <dbReference type="ChEBI" id="CHEBI:60240"/>
        <label>1</label>
    </ligand>
</feature>
<dbReference type="Gene3D" id="3.40.1390.30">
    <property type="entry name" value="NIF3 (NGG1p interacting factor 3)-like"/>
    <property type="match status" value="2"/>
</dbReference>
<dbReference type="AlphaFoldDB" id="A0AA90NP42"/>
<dbReference type="SUPFAM" id="SSF102705">
    <property type="entry name" value="NIF3 (NGG1p interacting factor 3)-like"/>
    <property type="match status" value="1"/>
</dbReference>
<organism evidence="5 6">
    <name type="scientific">Candidatus Endonucleibacter bathymodioli</name>
    <dbReference type="NCBI Taxonomy" id="539814"/>
    <lineage>
        <taxon>Bacteria</taxon>
        <taxon>Pseudomonadati</taxon>
        <taxon>Pseudomonadota</taxon>
        <taxon>Gammaproteobacteria</taxon>
        <taxon>Oceanospirillales</taxon>
        <taxon>Endozoicomonadaceae</taxon>
        <taxon>Candidatus Endonucleibacter</taxon>
    </lineage>
</organism>
<evidence type="ECO:0000313" key="6">
    <source>
        <dbReference type="Proteomes" id="UP001178148"/>
    </source>
</evidence>
<feature type="binding site" evidence="4">
    <location>
        <position position="77"/>
    </location>
    <ligand>
        <name>a divalent metal cation</name>
        <dbReference type="ChEBI" id="CHEBI:60240"/>
        <label>1</label>
    </ligand>
</feature>
<dbReference type="Proteomes" id="UP001178148">
    <property type="component" value="Unassembled WGS sequence"/>
</dbReference>
<dbReference type="InterPro" id="IPR002678">
    <property type="entry name" value="DUF34/NIF3"/>
</dbReference>
<feature type="binding site" evidence="4">
    <location>
        <position position="236"/>
    </location>
    <ligand>
        <name>a divalent metal cation</name>
        <dbReference type="ChEBI" id="CHEBI:60240"/>
        <label>1</label>
    </ligand>
</feature>
<dbReference type="FunFam" id="3.40.1390.30:FF:000002">
    <property type="entry name" value="Nif3-like dinuclear metal center protein"/>
    <property type="match status" value="1"/>
</dbReference>
<dbReference type="Pfam" id="PF01784">
    <property type="entry name" value="DUF34_NIF3"/>
    <property type="match status" value="1"/>
</dbReference>
<feature type="binding site" evidence="4">
    <location>
        <position position="232"/>
    </location>
    <ligand>
        <name>a divalent metal cation</name>
        <dbReference type="ChEBI" id="CHEBI:60240"/>
        <label>1</label>
    </ligand>
</feature>
<dbReference type="PANTHER" id="PTHR13799">
    <property type="entry name" value="NGG1 INTERACTING FACTOR 3"/>
    <property type="match status" value="1"/>
</dbReference>
<gene>
    <name evidence="5" type="ORF">QS748_13955</name>
</gene>
<evidence type="ECO:0000256" key="2">
    <source>
        <dbReference type="ARBA" id="ARBA00022112"/>
    </source>
</evidence>
<feature type="binding site" evidence="4">
    <location>
        <position position="114"/>
    </location>
    <ligand>
        <name>a divalent metal cation</name>
        <dbReference type="ChEBI" id="CHEBI:60240"/>
        <label>1</label>
    </ligand>
</feature>
<dbReference type="InterPro" id="IPR036069">
    <property type="entry name" value="DUF34/NIF3_sf"/>
</dbReference>